<accession>A0A6J5M127</accession>
<protein>
    <submittedName>
        <fullName evidence="1">Uncharacterized protein</fullName>
    </submittedName>
</protein>
<gene>
    <name evidence="1" type="ORF">UFOVP354_50</name>
</gene>
<dbReference type="EMBL" id="LR796368">
    <property type="protein sequence ID" value="CAB4139832.1"/>
    <property type="molecule type" value="Genomic_DNA"/>
</dbReference>
<evidence type="ECO:0000313" key="1">
    <source>
        <dbReference type="EMBL" id="CAB4139832.1"/>
    </source>
</evidence>
<organism evidence="1">
    <name type="scientific">uncultured Caudovirales phage</name>
    <dbReference type="NCBI Taxonomy" id="2100421"/>
    <lineage>
        <taxon>Viruses</taxon>
        <taxon>Duplodnaviria</taxon>
        <taxon>Heunggongvirae</taxon>
        <taxon>Uroviricota</taxon>
        <taxon>Caudoviricetes</taxon>
        <taxon>Peduoviridae</taxon>
        <taxon>Maltschvirus</taxon>
        <taxon>Maltschvirus maltsch</taxon>
    </lineage>
</organism>
<sequence>MSNYSLAARAPRKCGVCQTVFEPPKRHSQYCTPACGRIGSSQKQKGKPKMESIKKWKTKKKYPKDCEYCGKKFEAYRMEVRFCTPLCGSRGQARIARISKATSKPYTLEPSDINRDKSFYLERAKAFLAAGYDPNVLSQETRDALERAQRLVDRSNGI</sequence>
<reference evidence="1" key="1">
    <citation type="submission" date="2020-04" db="EMBL/GenBank/DDBJ databases">
        <authorList>
            <person name="Chiriac C."/>
            <person name="Salcher M."/>
            <person name="Ghai R."/>
            <person name="Kavagutti S V."/>
        </authorList>
    </citation>
    <scope>NUCLEOTIDE SEQUENCE</scope>
</reference>
<proteinExistence type="predicted"/>
<name>A0A6J5M127_9CAUD</name>